<dbReference type="GO" id="GO:0046872">
    <property type="term" value="F:metal ion binding"/>
    <property type="evidence" value="ECO:0007669"/>
    <property type="project" value="UniProtKB-KW"/>
</dbReference>
<dbReference type="NCBIfam" id="TIGR01489">
    <property type="entry name" value="DKMTPPase-SF"/>
    <property type="match status" value="1"/>
</dbReference>
<dbReference type="Gene3D" id="3.40.50.1000">
    <property type="entry name" value="HAD superfamily/HAD-like"/>
    <property type="match status" value="1"/>
</dbReference>
<dbReference type="AlphaFoldDB" id="A0AAW2YWK8"/>
<dbReference type="InterPro" id="IPR036412">
    <property type="entry name" value="HAD-like_sf"/>
</dbReference>
<evidence type="ECO:0000256" key="2">
    <source>
        <dbReference type="ARBA" id="ARBA00022723"/>
    </source>
</evidence>
<feature type="binding site" evidence="7">
    <location>
        <position position="160"/>
    </location>
    <ligand>
        <name>Mg(2+)</name>
        <dbReference type="ChEBI" id="CHEBI:18420"/>
    </ligand>
</feature>
<dbReference type="InterPro" id="IPR016965">
    <property type="entry name" value="Pase_PHOSPHO-typ"/>
</dbReference>
<evidence type="ECO:0000256" key="7">
    <source>
        <dbReference type="PIRSR" id="PIRSR031051-3"/>
    </source>
</evidence>
<keyword evidence="9" id="KW-1185">Reference proteome</keyword>
<reference evidence="8 9" key="1">
    <citation type="submission" date="2024-03" db="EMBL/GenBank/DDBJ databases">
        <title>The Acrasis kona genome and developmental transcriptomes reveal deep origins of eukaryotic multicellular pathways.</title>
        <authorList>
            <person name="Sheikh S."/>
            <person name="Fu C.-J."/>
            <person name="Brown M.W."/>
            <person name="Baldauf S.L."/>
        </authorList>
    </citation>
    <scope>NUCLEOTIDE SEQUENCE [LARGE SCALE GENOMIC DNA]</scope>
    <source>
        <strain evidence="8 9">ATCC MYA-3509</strain>
    </source>
</reference>
<keyword evidence="2 7" id="KW-0479">Metal-binding</keyword>
<dbReference type="PIRSF" id="PIRSF031051">
    <property type="entry name" value="PyrdxlP_Pase_PHOSPHO2"/>
    <property type="match status" value="1"/>
</dbReference>
<dbReference type="Pfam" id="PF06888">
    <property type="entry name" value="Put_Phosphatase"/>
    <property type="match status" value="1"/>
</dbReference>
<dbReference type="GO" id="GO:0016791">
    <property type="term" value="F:phosphatase activity"/>
    <property type="evidence" value="ECO:0007669"/>
    <property type="project" value="InterPro"/>
</dbReference>
<gene>
    <name evidence="8" type="ORF">AKO1_012567</name>
</gene>
<evidence type="ECO:0000256" key="6">
    <source>
        <dbReference type="PIRSR" id="PIRSR031051-2"/>
    </source>
</evidence>
<sequence>MLVLFDFDHTVIDCNSDTHVPDELVPSIKEDFNVLSRTVQWTELMIKDCLKTCPMDPNMIILFKKLVENNHNVHIISDANSIFIETILEHYGVQSCVESIITNPCTITKHDDGTEYLMVTKLCGDNNKHSCEQCPVNMCKGEIVERMIKESNQPTAYVGDGSNDYCAVKKLSLTKDYIFARRGFALQRRLEKEISGDHVIFWNDWKELLDSFTLKNIIV</sequence>
<evidence type="ECO:0000256" key="4">
    <source>
        <dbReference type="ARBA" id="ARBA00022842"/>
    </source>
</evidence>
<evidence type="ECO:0000256" key="3">
    <source>
        <dbReference type="ARBA" id="ARBA00022801"/>
    </source>
</evidence>
<name>A0AAW2YWK8_9EUKA</name>
<dbReference type="InterPro" id="IPR006384">
    <property type="entry name" value="HAD_hydro_PyrdxlP_Pase-like"/>
</dbReference>
<dbReference type="Proteomes" id="UP001431209">
    <property type="component" value="Unassembled WGS sequence"/>
</dbReference>
<comment type="caution">
    <text evidence="8">The sequence shown here is derived from an EMBL/GenBank/DDBJ whole genome shotgun (WGS) entry which is preliminary data.</text>
</comment>
<keyword evidence="3" id="KW-0378">Hydrolase</keyword>
<dbReference type="SUPFAM" id="SSF56784">
    <property type="entry name" value="HAD-like"/>
    <property type="match status" value="1"/>
</dbReference>
<feature type="binding site" evidence="7">
    <location>
        <position position="8"/>
    </location>
    <ligand>
        <name>Mg(2+)</name>
        <dbReference type="ChEBI" id="CHEBI:18420"/>
    </ligand>
</feature>
<evidence type="ECO:0000313" key="9">
    <source>
        <dbReference type="Proteomes" id="UP001431209"/>
    </source>
</evidence>
<evidence type="ECO:0000256" key="5">
    <source>
        <dbReference type="PIRSR" id="PIRSR031051-1"/>
    </source>
</evidence>
<evidence type="ECO:0000313" key="8">
    <source>
        <dbReference type="EMBL" id="KAL0481429.1"/>
    </source>
</evidence>
<feature type="active site" description="Proton donor" evidence="5">
    <location>
        <position position="8"/>
    </location>
</feature>
<dbReference type="NCBIfam" id="TIGR01488">
    <property type="entry name" value="HAD-SF-IB"/>
    <property type="match status" value="1"/>
</dbReference>
<dbReference type="PANTHER" id="PTHR20889:SF12">
    <property type="entry name" value="LP01149P"/>
    <property type="match status" value="1"/>
</dbReference>
<feature type="binding site" evidence="7">
    <location>
        <position position="6"/>
    </location>
    <ligand>
        <name>Mg(2+)</name>
        <dbReference type="ChEBI" id="CHEBI:18420"/>
    </ligand>
</feature>
<proteinExistence type="predicted"/>
<feature type="active site" description="Nucleophile" evidence="5">
    <location>
        <position position="6"/>
    </location>
</feature>
<feature type="binding site" evidence="6">
    <location>
        <position position="17"/>
    </location>
    <ligand>
        <name>substrate</name>
    </ligand>
</feature>
<dbReference type="InterPro" id="IPR023214">
    <property type="entry name" value="HAD_sf"/>
</dbReference>
<keyword evidence="4 7" id="KW-0460">Magnesium</keyword>
<organism evidence="8 9">
    <name type="scientific">Acrasis kona</name>
    <dbReference type="NCBI Taxonomy" id="1008807"/>
    <lineage>
        <taxon>Eukaryota</taxon>
        <taxon>Discoba</taxon>
        <taxon>Heterolobosea</taxon>
        <taxon>Tetramitia</taxon>
        <taxon>Eutetramitia</taxon>
        <taxon>Acrasidae</taxon>
        <taxon>Acrasis</taxon>
    </lineage>
</organism>
<dbReference type="EMBL" id="JAOPGA020000766">
    <property type="protein sequence ID" value="KAL0481429.1"/>
    <property type="molecule type" value="Genomic_DNA"/>
</dbReference>
<feature type="binding site" evidence="6">
    <location>
        <position position="78"/>
    </location>
    <ligand>
        <name>substrate</name>
    </ligand>
</feature>
<comment type="cofactor">
    <cofactor evidence="1 7">
        <name>Mg(2+)</name>
        <dbReference type="ChEBI" id="CHEBI:18420"/>
    </cofactor>
</comment>
<evidence type="ECO:0000256" key="1">
    <source>
        <dbReference type="ARBA" id="ARBA00001946"/>
    </source>
</evidence>
<protein>
    <submittedName>
        <fullName evidence="8">Pyridoxal phosphate phosphatase PHOSPHO2</fullName>
    </submittedName>
</protein>
<dbReference type="PANTHER" id="PTHR20889">
    <property type="entry name" value="PHOSPHATASE, ORPHAN 1, 2"/>
    <property type="match status" value="1"/>
</dbReference>
<accession>A0AAW2YWK8</accession>